<evidence type="ECO:0000313" key="2">
    <source>
        <dbReference type="Proteomes" id="UP000237271"/>
    </source>
</evidence>
<name>A0A2P4YLG7_9STRA</name>
<sequence length="197" mass="21775">MPELTPRLALHPQRKRKFFADLAQLLDEDLPTIRPLVGAFFGPELPEGWPQSPSPDFNNATQTLIVPSHSLTSDSFESVEFGASRSRSSGISSFGASQQSSHNESMADSLLFLPVNNSNSQKGREQHTRFEFELETKRSGTASASNSGGNHTQFQVTTLVNNEMISEKSLVSVRLELVDYYDTDRMCWMSSSQGVNG</sequence>
<accession>A0A2P4YLG7</accession>
<dbReference type="EMBL" id="NCKW01001941">
    <property type="protein sequence ID" value="POM78657.1"/>
    <property type="molecule type" value="Genomic_DNA"/>
</dbReference>
<evidence type="ECO:0000313" key="1">
    <source>
        <dbReference type="EMBL" id="POM78657.1"/>
    </source>
</evidence>
<protein>
    <submittedName>
        <fullName evidence="1">Uncharacterized protein</fullName>
    </submittedName>
</protein>
<gene>
    <name evidence="1" type="ORF">PHPALM_3787</name>
</gene>
<keyword evidence="2" id="KW-1185">Reference proteome</keyword>
<dbReference type="Proteomes" id="UP000237271">
    <property type="component" value="Unassembled WGS sequence"/>
</dbReference>
<reference evidence="1 2" key="1">
    <citation type="journal article" date="2017" name="Genome Biol. Evol.">
        <title>Phytophthora megakarya and P. palmivora, closely related causal agents of cacao black pod rot, underwent increases in genome sizes and gene numbers by different mechanisms.</title>
        <authorList>
            <person name="Ali S.S."/>
            <person name="Shao J."/>
            <person name="Lary D.J."/>
            <person name="Kronmiller B."/>
            <person name="Shen D."/>
            <person name="Strem M.D."/>
            <person name="Amoako-Attah I."/>
            <person name="Akrofi A.Y."/>
            <person name="Begoude B.A."/>
            <person name="Ten Hoopen G.M."/>
            <person name="Coulibaly K."/>
            <person name="Kebe B.I."/>
            <person name="Melnick R.L."/>
            <person name="Guiltinan M.J."/>
            <person name="Tyler B.M."/>
            <person name="Meinhardt L.W."/>
            <person name="Bailey B.A."/>
        </authorList>
    </citation>
    <scope>NUCLEOTIDE SEQUENCE [LARGE SCALE GENOMIC DNA]</scope>
    <source>
        <strain evidence="2">sbr112.9</strain>
    </source>
</reference>
<dbReference type="OrthoDB" id="205514at2759"/>
<dbReference type="AlphaFoldDB" id="A0A2P4YLG7"/>
<comment type="caution">
    <text evidence="1">The sequence shown here is derived from an EMBL/GenBank/DDBJ whole genome shotgun (WGS) entry which is preliminary data.</text>
</comment>
<organism evidence="1 2">
    <name type="scientific">Phytophthora palmivora</name>
    <dbReference type="NCBI Taxonomy" id="4796"/>
    <lineage>
        <taxon>Eukaryota</taxon>
        <taxon>Sar</taxon>
        <taxon>Stramenopiles</taxon>
        <taxon>Oomycota</taxon>
        <taxon>Peronosporomycetes</taxon>
        <taxon>Peronosporales</taxon>
        <taxon>Peronosporaceae</taxon>
        <taxon>Phytophthora</taxon>
    </lineage>
</organism>
<proteinExistence type="predicted"/>